<dbReference type="Gene3D" id="3.10.150.10">
    <property type="entry name" value="DNA Polymerase III, subunit A, domain 2"/>
    <property type="match status" value="1"/>
</dbReference>
<accession>A0A6J6RZ93</accession>
<gene>
    <name evidence="1" type="ORF">UFOPK2579_02398</name>
</gene>
<protein>
    <submittedName>
        <fullName evidence="1">Unannotated protein</fullName>
    </submittedName>
</protein>
<proteinExistence type="predicted"/>
<dbReference type="EMBL" id="CAEZXR010000352">
    <property type="protein sequence ID" value="CAB4727842.1"/>
    <property type="molecule type" value="Genomic_DNA"/>
</dbReference>
<dbReference type="AlphaFoldDB" id="A0A6J6RZ93"/>
<sequence length="247" mass="26639">MKLTLRYSELRKLLAPVIPHASTDDNLPVLCTIPVAVCGDYVVAQATNRFTAAFQRIVPATGIPKAGFETRIRRADATRALTLLRPSRGSDPEIVWSVDHVGRMRFKAAEGGLAIGLAEIDLTMVAPTISGGETDNYPNLSKLLPTTFDDACPEAGFNIEYLGYFRTALDANFLSGARYQGLQIRMGAKNKPLIVAAGPDFIGVIMPRRPTDDRSGRDLPGVPEFVNGWANTIPVVTYAAPPAEVGV</sequence>
<organism evidence="1">
    <name type="scientific">freshwater metagenome</name>
    <dbReference type="NCBI Taxonomy" id="449393"/>
    <lineage>
        <taxon>unclassified sequences</taxon>
        <taxon>metagenomes</taxon>
        <taxon>ecological metagenomes</taxon>
    </lineage>
</organism>
<evidence type="ECO:0000313" key="1">
    <source>
        <dbReference type="EMBL" id="CAB4727842.1"/>
    </source>
</evidence>
<reference evidence="1" key="1">
    <citation type="submission" date="2020-05" db="EMBL/GenBank/DDBJ databases">
        <authorList>
            <person name="Chiriac C."/>
            <person name="Salcher M."/>
            <person name="Ghai R."/>
            <person name="Kavagutti S V."/>
        </authorList>
    </citation>
    <scope>NUCLEOTIDE SEQUENCE</scope>
</reference>
<name>A0A6J6RZ93_9ZZZZ</name>